<organism evidence="1">
    <name type="scientific">Rhizophora mucronata</name>
    <name type="common">Asiatic mangrove</name>
    <dbReference type="NCBI Taxonomy" id="61149"/>
    <lineage>
        <taxon>Eukaryota</taxon>
        <taxon>Viridiplantae</taxon>
        <taxon>Streptophyta</taxon>
        <taxon>Embryophyta</taxon>
        <taxon>Tracheophyta</taxon>
        <taxon>Spermatophyta</taxon>
        <taxon>Magnoliopsida</taxon>
        <taxon>eudicotyledons</taxon>
        <taxon>Gunneridae</taxon>
        <taxon>Pentapetalae</taxon>
        <taxon>rosids</taxon>
        <taxon>fabids</taxon>
        <taxon>Malpighiales</taxon>
        <taxon>Rhizophoraceae</taxon>
        <taxon>Rhizophora</taxon>
    </lineage>
</organism>
<protein>
    <submittedName>
        <fullName evidence="1">Uncharacterized protein</fullName>
    </submittedName>
</protein>
<reference evidence="1" key="1">
    <citation type="submission" date="2018-02" db="EMBL/GenBank/DDBJ databases">
        <title>Rhizophora mucronata_Transcriptome.</title>
        <authorList>
            <person name="Meera S.P."/>
            <person name="Sreeshan A."/>
            <person name="Augustine A."/>
        </authorList>
    </citation>
    <scope>NUCLEOTIDE SEQUENCE</scope>
    <source>
        <tissue evidence="1">Leaf</tissue>
    </source>
</reference>
<evidence type="ECO:0000313" key="1">
    <source>
        <dbReference type="EMBL" id="MBW82984.1"/>
    </source>
</evidence>
<dbReference type="AlphaFoldDB" id="A0A2P2IP20"/>
<proteinExistence type="predicted"/>
<sequence length="20" mass="2487">MHCYAYNLKSCLQNNYQKHQ</sequence>
<dbReference type="EMBL" id="GGEC01002501">
    <property type="protein sequence ID" value="MBW82984.1"/>
    <property type="molecule type" value="Transcribed_RNA"/>
</dbReference>
<accession>A0A2P2IP20</accession>
<name>A0A2P2IP20_RHIMU</name>